<feature type="region of interest" description="Disordered" evidence="1">
    <location>
        <begin position="1"/>
        <end position="65"/>
    </location>
</feature>
<feature type="compositionally biased region" description="Low complexity" evidence="1">
    <location>
        <begin position="25"/>
        <end position="34"/>
    </location>
</feature>
<evidence type="ECO:0000256" key="1">
    <source>
        <dbReference type="SAM" id="MobiDB-lite"/>
    </source>
</evidence>
<accession>A0ABW0XAU1</accession>
<dbReference type="RefSeq" id="WP_380229327.1">
    <property type="nucleotide sequence ID" value="NZ_JBHSOF010000063.1"/>
</dbReference>
<proteinExistence type="predicted"/>
<evidence type="ECO:0000256" key="2">
    <source>
        <dbReference type="SAM" id="Phobius"/>
    </source>
</evidence>
<keyword evidence="2" id="KW-1133">Transmembrane helix</keyword>
<organism evidence="3 4">
    <name type="scientific">Kitasatospora misakiensis</name>
    <dbReference type="NCBI Taxonomy" id="67330"/>
    <lineage>
        <taxon>Bacteria</taxon>
        <taxon>Bacillati</taxon>
        <taxon>Actinomycetota</taxon>
        <taxon>Actinomycetes</taxon>
        <taxon>Kitasatosporales</taxon>
        <taxon>Streptomycetaceae</taxon>
        <taxon>Kitasatospora</taxon>
    </lineage>
</organism>
<dbReference type="EMBL" id="JBHSOF010000063">
    <property type="protein sequence ID" value="MFC5667657.1"/>
    <property type="molecule type" value="Genomic_DNA"/>
</dbReference>
<comment type="caution">
    <text evidence="3">The sequence shown here is derived from an EMBL/GenBank/DDBJ whole genome shotgun (WGS) entry which is preliminary data.</text>
</comment>
<reference evidence="4" key="1">
    <citation type="journal article" date="2019" name="Int. J. Syst. Evol. Microbiol.">
        <title>The Global Catalogue of Microorganisms (GCM) 10K type strain sequencing project: providing services to taxonomists for standard genome sequencing and annotation.</title>
        <authorList>
            <consortium name="The Broad Institute Genomics Platform"/>
            <consortium name="The Broad Institute Genome Sequencing Center for Infectious Disease"/>
            <person name="Wu L."/>
            <person name="Ma J."/>
        </authorList>
    </citation>
    <scope>NUCLEOTIDE SEQUENCE [LARGE SCALE GENOMIC DNA]</scope>
    <source>
        <strain evidence="4">CGMCC 4.1437</strain>
    </source>
</reference>
<evidence type="ECO:0000313" key="4">
    <source>
        <dbReference type="Proteomes" id="UP001595975"/>
    </source>
</evidence>
<name>A0ABW0XAU1_9ACTN</name>
<evidence type="ECO:0000313" key="3">
    <source>
        <dbReference type="EMBL" id="MFC5667657.1"/>
    </source>
</evidence>
<sequence length="106" mass="10305">MAPDTAAGGTTVGTPAGTGTGTGASTGADSSSVGPARPGESGRPTPKGNAASVAQGSDDAPFDWDDDWGTDEVMLLLLAIMLPVLVVLAAALSVRQRRKAGPGGGD</sequence>
<gene>
    <name evidence="3" type="ORF">ACFP3U_32405</name>
</gene>
<keyword evidence="2" id="KW-0472">Membrane</keyword>
<feature type="compositionally biased region" description="Low complexity" evidence="1">
    <location>
        <begin position="1"/>
        <end position="15"/>
    </location>
</feature>
<protein>
    <submittedName>
        <fullName evidence="3">Uncharacterized protein</fullName>
    </submittedName>
</protein>
<dbReference type="Proteomes" id="UP001595975">
    <property type="component" value="Unassembled WGS sequence"/>
</dbReference>
<keyword evidence="2" id="KW-0812">Transmembrane</keyword>
<feature type="transmembrane region" description="Helical" evidence="2">
    <location>
        <begin position="73"/>
        <end position="94"/>
    </location>
</feature>
<keyword evidence="4" id="KW-1185">Reference proteome</keyword>